<organism evidence="1 2">
    <name type="scientific">Pistacia integerrima</name>
    <dbReference type="NCBI Taxonomy" id="434235"/>
    <lineage>
        <taxon>Eukaryota</taxon>
        <taxon>Viridiplantae</taxon>
        <taxon>Streptophyta</taxon>
        <taxon>Embryophyta</taxon>
        <taxon>Tracheophyta</taxon>
        <taxon>Spermatophyta</taxon>
        <taxon>Magnoliopsida</taxon>
        <taxon>eudicotyledons</taxon>
        <taxon>Gunneridae</taxon>
        <taxon>Pentapetalae</taxon>
        <taxon>rosids</taxon>
        <taxon>malvids</taxon>
        <taxon>Sapindales</taxon>
        <taxon>Anacardiaceae</taxon>
        <taxon>Pistacia</taxon>
    </lineage>
</organism>
<evidence type="ECO:0000313" key="2">
    <source>
        <dbReference type="Proteomes" id="UP001163603"/>
    </source>
</evidence>
<reference evidence="2" key="1">
    <citation type="journal article" date="2023" name="G3 (Bethesda)">
        <title>Genome assembly and association tests identify interacting loci associated with vigor, precocity, and sex in interspecific pistachio rootstocks.</title>
        <authorList>
            <person name="Palmer W."/>
            <person name="Jacygrad E."/>
            <person name="Sagayaradj S."/>
            <person name="Cavanaugh K."/>
            <person name="Han R."/>
            <person name="Bertier L."/>
            <person name="Beede B."/>
            <person name="Kafkas S."/>
            <person name="Golino D."/>
            <person name="Preece J."/>
            <person name="Michelmore R."/>
        </authorList>
    </citation>
    <scope>NUCLEOTIDE SEQUENCE [LARGE SCALE GENOMIC DNA]</scope>
</reference>
<proteinExistence type="predicted"/>
<gene>
    <name evidence="1" type="ORF">Pint_21956</name>
</gene>
<sequence length="245" mass="27139">MRMSCNGCRILRKGCSDDCTIKPCLDWIKSSDSQANATLFLAKFYGRAGLINLIEAGPQHLRPGICIYPYLGRFCMRLVGGLWIRYRVQQGCFGQGNGFNAKRLLKPSSKANPSSKTLLHLLILLPFHQQLLLLLLQFLLHYTRFPLLSRSTTSAMFRRNPISSSDLTTTTKTPRMKRSWNRRPKAPAATDSTGGRAYPGLDSSIWLTPLGNAESSAETVEGSRSSVGLELTLGLISSSNEIVKE</sequence>
<dbReference type="EMBL" id="CM047741">
    <property type="protein sequence ID" value="KAJ0039166.1"/>
    <property type="molecule type" value="Genomic_DNA"/>
</dbReference>
<protein>
    <submittedName>
        <fullName evidence="1">Uncharacterized protein</fullName>
    </submittedName>
</protein>
<dbReference type="Proteomes" id="UP001163603">
    <property type="component" value="Chromosome 6"/>
</dbReference>
<evidence type="ECO:0000313" key="1">
    <source>
        <dbReference type="EMBL" id="KAJ0039166.1"/>
    </source>
</evidence>
<keyword evidence="2" id="KW-1185">Reference proteome</keyword>
<name>A0ACC0YP10_9ROSI</name>
<comment type="caution">
    <text evidence="1">The sequence shown here is derived from an EMBL/GenBank/DDBJ whole genome shotgun (WGS) entry which is preliminary data.</text>
</comment>
<accession>A0ACC0YP10</accession>